<dbReference type="PIRSF" id="PIRSF019169">
    <property type="entry name" value="PilM"/>
    <property type="match status" value="1"/>
</dbReference>
<dbReference type="InterPro" id="IPR043129">
    <property type="entry name" value="ATPase_NBD"/>
</dbReference>
<dbReference type="OrthoDB" id="9773403at2"/>
<evidence type="ECO:0000259" key="1">
    <source>
        <dbReference type="SMART" id="SM00842"/>
    </source>
</evidence>
<dbReference type="Pfam" id="PF11104">
    <property type="entry name" value="PilM_2"/>
    <property type="match status" value="1"/>
</dbReference>
<keyword evidence="3" id="KW-1185">Reference proteome</keyword>
<dbReference type="NCBIfam" id="TIGR01175">
    <property type="entry name" value="pilM"/>
    <property type="match status" value="1"/>
</dbReference>
<proteinExistence type="predicted"/>
<dbReference type="PANTHER" id="PTHR32432">
    <property type="entry name" value="CELL DIVISION PROTEIN FTSA-RELATED"/>
    <property type="match status" value="1"/>
</dbReference>
<evidence type="ECO:0000313" key="2">
    <source>
        <dbReference type="EMBL" id="BAN36740.1"/>
    </source>
</evidence>
<dbReference type="InterPro" id="IPR050696">
    <property type="entry name" value="FtsA/MreB"/>
</dbReference>
<dbReference type="eggNOG" id="COG4972">
    <property type="taxonomic scope" value="Bacteria"/>
</dbReference>
<dbReference type="RefSeq" id="WP_009207298.1">
    <property type="nucleotide sequence ID" value="NC_022357.1"/>
</dbReference>
<dbReference type="SMART" id="SM00842">
    <property type="entry name" value="FtsA"/>
    <property type="match status" value="1"/>
</dbReference>
<dbReference type="InterPro" id="IPR003494">
    <property type="entry name" value="SHS2_FtsA"/>
</dbReference>
<dbReference type="PANTHER" id="PTHR32432:SF3">
    <property type="entry name" value="ETHANOLAMINE UTILIZATION PROTEIN EUTJ"/>
    <property type="match status" value="1"/>
</dbReference>
<dbReference type="HOGENOM" id="CLU_050686_1_0_4"/>
<sequence>MQLDFNLNLDFLQTKSPPLIGVDISTSSVKMVELSDAGKGLYRIERYAIEPLAKDAVADGNIANLEAVSEAIKHAWRQMGTRTKNVSLALPAAAVITKKIIVAAGLSENELEMQVESEANQYIPFALDEVNLDFQVLGPVPNNPEEDEVLIAASRKEKVEDRVAAIESAGLKALVMDVESYATQTAYELIAPQLPNNGHDQTIAIIDIGSAMMHVNVLLNNQSVYMREQTFGGNQLTQEIQRRYSLSAEEAEIAKRNGGLPENYEPEVLQPFLDSLALEVARSLQFFFSSTQFNRVDHILLAGGCAMIPGADEAVSQRTQVRTSVANPFANMAISSRVKPRQLAQDAPILLIACGLAMRRFDPS</sequence>
<dbReference type="GO" id="GO:0051301">
    <property type="term" value="P:cell division"/>
    <property type="evidence" value="ECO:0007669"/>
    <property type="project" value="InterPro"/>
</dbReference>
<dbReference type="STRING" id="1163617.SCD_n02941"/>
<dbReference type="CDD" id="cd24049">
    <property type="entry name" value="ASKHA_NBD_PilM"/>
    <property type="match status" value="1"/>
</dbReference>
<dbReference type="Gene3D" id="3.30.420.40">
    <property type="match status" value="2"/>
</dbReference>
<feature type="domain" description="SHS2" evidence="1">
    <location>
        <begin position="19"/>
        <end position="187"/>
    </location>
</feature>
<dbReference type="Proteomes" id="UP000015559">
    <property type="component" value="Chromosome"/>
</dbReference>
<dbReference type="InterPro" id="IPR005883">
    <property type="entry name" value="PilM"/>
</dbReference>
<accession>S6ABH1</accession>
<organism evidence="2 3">
    <name type="scientific">Sulfuricella denitrificans (strain DSM 22764 / NBRC 105220 / skB26)</name>
    <dbReference type="NCBI Taxonomy" id="1163617"/>
    <lineage>
        <taxon>Bacteria</taxon>
        <taxon>Pseudomonadati</taxon>
        <taxon>Pseudomonadota</taxon>
        <taxon>Betaproteobacteria</taxon>
        <taxon>Nitrosomonadales</taxon>
        <taxon>Sulfuricellaceae</taxon>
        <taxon>Sulfuricella</taxon>
    </lineage>
</organism>
<dbReference type="EMBL" id="AP013066">
    <property type="protein sequence ID" value="BAN36740.1"/>
    <property type="molecule type" value="Genomic_DNA"/>
</dbReference>
<dbReference type="AlphaFoldDB" id="S6ABH1"/>
<dbReference type="KEGG" id="sdr:SCD_n02941"/>
<reference evidence="2 3" key="1">
    <citation type="journal article" date="2012" name="Appl. Environ. Microbiol.">
        <title>Draft genome sequence of a psychrotolerant sulfur-oxidizing bacterium, Sulfuricella denitrificans skB26, and proteomic insights into cold adaptation.</title>
        <authorList>
            <person name="Watanabe T."/>
            <person name="Kojima H."/>
            <person name="Fukui M."/>
        </authorList>
    </citation>
    <scope>NUCLEOTIDE SEQUENCE [LARGE SCALE GENOMIC DNA]</scope>
    <source>
        <strain evidence="3">skB26</strain>
    </source>
</reference>
<protein>
    <submittedName>
        <fullName evidence="2">Type IV pilus assembly protein PilM</fullName>
    </submittedName>
</protein>
<dbReference type="Gene3D" id="3.30.1490.300">
    <property type="match status" value="1"/>
</dbReference>
<gene>
    <name evidence="2" type="ORF">SCD_n02941</name>
</gene>
<name>S6ABH1_SULDS</name>
<dbReference type="SUPFAM" id="SSF53067">
    <property type="entry name" value="Actin-like ATPase domain"/>
    <property type="match status" value="2"/>
</dbReference>
<evidence type="ECO:0000313" key="3">
    <source>
        <dbReference type="Proteomes" id="UP000015559"/>
    </source>
</evidence>